<dbReference type="Proteomes" id="UP000729402">
    <property type="component" value="Unassembled WGS sequence"/>
</dbReference>
<comment type="caution">
    <text evidence="2">The sequence shown here is derived from an EMBL/GenBank/DDBJ whole genome shotgun (WGS) entry which is preliminary data.</text>
</comment>
<keyword evidence="3" id="KW-1185">Reference proteome</keyword>
<feature type="region of interest" description="Disordered" evidence="1">
    <location>
        <begin position="1"/>
        <end position="23"/>
    </location>
</feature>
<proteinExistence type="predicted"/>
<sequence length="139" mass="15723">MINGMLRPTQEIKNLPGSSSPLCREEKNPAVDAAVQIWLFSSRPPRVRAPPPCRPCVQSQHYKAAAENNSRPEKLPWGPRFDTEPHRAMRYNELKKRRGAVDRKQSRHCFPTASAAAPEELPPASPWKENKKTWTAISS</sequence>
<feature type="region of interest" description="Disordered" evidence="1">
    <location>
        <begin position="96"/>
        <end position="139"/>
    </location>
</feature>
<reference evidence="2" key="2">
    <citation type="submission" date="2021-02" db="EMBL/GenBank/DDBJ databases">
        <authorList>
            <person name="Kimball J.A."/>
            <person name="Haas M.W."/>
            <person name="Macchietto M."/>
            <person name="Kono T."/>
            <person name="Duquette J."/>
            <person name="Shao M."/>
        </authorList>
    </citation>
    <scope>NUCLEOTIDE SEQUENCE</scope>
    <source>
        <tissue evidence="2">Fresh leaf tissue</tissue>
    </source>
</reference>
<dbReference type="EMBL" id="JAAALK010000288">
    <property type="protein sequence ID" value="KAG8051922.1"/>
    <property type="molecule type" value="Genomic_DNA"/>
</dbReference>
<feature type="region of interest" description="Disordered" evidence="1">
    <location>
        <begin position="64"/>
        <end position="84"/>
    </location>
</feature>
<dbReference type="AlphaFoldDB" id="A0A8J5RQ49"/>
<accession>A0A8J5RQ49</accession>
<protein>
    <submittedName>
        <fullName evidence="2">Uncharacterized protein</fullName>
    </submittedName>
</protein>
<evidence type="ECO:0000313" key="2">
    <source>
        <dbReference type="EMBL" id="KAG8051922.1"/>
    </source>
</evidence>
<organism evidence="2 3">
    <name type="scientific">Zizania palustris</name>
    <name type="common">Northern wild rice</name>
    <dbReference type="NCBI Taxonomy" id="103762"/>
    <lineage>
        <taxon>Eukaryota</taxon>
        <taxon>Viridiplantae</taxon>
        <taxon>Streptophyta</taxon>
        <taxon>Embryophyta</taxon>
        <taxon>Tracheophyta</taxon>
        <taxon>Spermatophyta</taxon>
        <taxon>Magnoliopsida</taxon>
        <taxon>Liliopsida</taxon>
        <taxon>Poales</taxon>
        <taxon>Poaceae</taxon>
        <taxon>BOP clade</taxon>
        <taxon>Oryzoideae</taxon>
        <taxon>Oryzeae</taxon>
        <taxon>Zizaniinae</taxon>
        <taxon>Zizania</taxon>
    </lineage>
</organism>
<reference evidence="2" key="1">
    <citation type="journal article" date="2021" name="bioRxiv">
        <title>Whole Genome Assembly and Annotation of Northern Wild Rice, Zizania palustris L., Supports a Whole Genome Duplication in the Zizania Genus.</title>
        <authorList>
            <person name="Haas M."/>
            <person name="Kono T."/>
            <person name="Macchietto M."/>
            <person name="Millas R."/>
            <person name="McGilp L."/>
            <person name="Shao M."/>
            <person name="Duquette J."/>
            <person name="Hirsch C.N."/>
            <person name="Kimball J."/>
        </authorList>
    </citation>
    <scope>NUCLEOTIDE SEQUENCE</scope>
    <source>
        <tissue evidence="2">Fresh leaf tissue</tissue>
    </source>
</reference>
<evidence type="ECO:0000313" key="3">
    <source>
        <dbReference type="Proteomes" id="UP000729402"/>
    </source>
</evidence>
<evidence type="ECO:0000256" key="1">
    <source>
        <dbReference type="SAM" id="MobiDB-lite"/>
    </source>
</evidence>
<gene>
    <name evidence="2" type="ORF">GUJ93_ZPchr0001g31532</name>
</gene>
<name>A0A8J5RQ49_ZIZPA</name>